<dbReference type="InterPro" id="IPR050664">
    <property type="entry name" value="Octanoyltrans_LipM/LipL"/>
</dbReference>
<dbReference type="EMBL" id="CP073344">
    <property type="protein sequence ID" value="UTW04004.1"/>
    <property type="molecule type" value="Genomic_DNA"/>
</dbReference>
<dbReference type="GO" id="GO:0016874">
    <property type="term" value="F:ligase activity"/>
    <property type="evidence" value="ECO:0007669"/>
    <property type="project" value="UniProtKB-KW"/>
</dbReference>
<dbReference type="InterPro" id="IPR045864">
    <property type="entry name" value="aa-tRNA-synth_II/BPL/LPL"/>
</dbReference>
<dbReference type="Gene3D" id="3.30.930.10">
    <property type="entry name" value="Bira Bifunctional Protein, Domain 2"/>
    <property type="match status" value="1"/>
</dbReference>
<name>A0ABY5GW42_9GAMM</name>
<reference evidence="2" key="1">
    <citation type="submission" date="2021-04" db="EMBL/GenBank/DDBJ databases">
        <title>Oceanospirillales bacteria with DddD are important DMSP degraders in coastal seawater.</title>
        <authorList>
            <person name="Liu J."/>
        </authorList>
    </citation>
    <scope>NUCLEOTIDE SEQUENCE</scope>
    <source>
        <strain evidence="2">GY6</strain>
    </source>
</reference>
<evidence type="ECO:0000259" key="1">
    <source>
        <dbReference type="PROSITE" id="PS51733"/>
    </source>
</evidence>
<evidence type="ECO:0000313" key="2">
    <source>
        <dbReference type="EMBL" id="UTW04004.1"/>
    </source>
</evidence>
<keyword evidence="2" id="KW-0436">Ligase</keyword>
<sequence length="253" mass="28038">MNSLAINGRRQIAKIKRNTPVDITEGLELEQHLFDQVLTGQVQCGYALWRSKQALVVPKSATNRSNFQQASDYCAEQGWPVVVRSTGGELTPQNDGFINLSLVIKCKKGQMSIRDSYLVICNAILGWLAENGIKGECSAIDGAFCDGDFNVVIDGRKIAGTAQRWKKIISPVASTDGRDMALLMHAVILCDGDLPVMWNISNAFYEKCQLNPFIIEGKHTSLAKLMNQSGDHFVLKSLAGFDSYLNNYIERYI</sequence>
<dbReference type="Pfam" id="PF21948">
    <property type="entry name" value="LplA-B_cat"/>
    <property type="match status" value="1"/>
</dbReference>
<accession>A0ABY5GW42</accession>
<dbReference type="PROSITE" id="PS51733">
    <property type="entry name" value="BPL_LPL_CATALYTIC"/>
    <property type="match status" value="1"/>
</dbReference>
<dbReference type="InterPro" id="IPR004143">
    <property type="entry name" value="BPL_LPL_catalytic"/>
</dbReference>
<organism evidence="2 3">
    <name type="scientific">Amphritea atlantica</name>
    <dbReference type="NCBI Taxonomy" id="355243"/>
    <lineage>
        <taxon>Bacteria</taxon>
        <taxon>Pseudomonadati</taxon>
        <taxon>Pseudomonadota</taxon>
        <taxon>Gammaproteobacteria</taxon>
        <taxon>Oceanospirillales</taxon>
        <taxon>Oceanospirillaceae</taxon>
        <taxon>Amphritea</taxon>
    </lineage>
</organism>
<dbReference type="PANTHER" id="PTHR43679:SF2">
    <property type="entry name" value="OCTANOYL-[GCVH]:PROTEIN N-OCTANOYLTRANSFERASE"/>
    <property type="match status" value="1"/>
</dbReference>
<gene>
    <name evidence="2" type="ORF">KDX31_03005</name>
</gene>
<dbReference type="SUPFAM" id="SSF55681">
    <property type="entry name" value="Class II aaRS and biotin synthetases"/>
    <property type="match status" value="1"/>
</dbReference>
<dbReference type="Proteomes" id="UP001059950">
    <property type="component" value="Chromosome"/>
</dbReference>
<keyword evidence="3" id="KW-1185">Reference proteome</keyword>
<protein>
    <submittedName>
        <fullName evidence="2">Lipoate--protein ligase family protein</fullName>
    </submittedName>
</protein>
<dbReference type="PANTHER" id="PTHR43679">
    <property type="entry name" value="OCTANOYLTRANSFERASE LIPM-RELATED"/>
    <property type="match status" value="1"/>
</dbReference>
<proteinExistence type="predicted"/>
<evidence type="ECO:0000313" key="3">
    <source>
        <dbReference type="Proteomes" id="UP001059950"/>
    </source>
</evidence>
<feature type="domain" description="BPL/LPL catalytic" evidence="1">
    <location>
        <begin position="40"/>
        <end position="249"/>
    </location>
</feature>